<organism evidence="1 2">
    <name type="scientific">Panicum miliaceum</name>
    <name type="common">Proso millet</name>
    <name type="synonym">Broomcorn millet</name>
    <dbReference type="NCBI Taxonomy" id="4540"/>
    <lineage>
        <taxon>Eukaryota</taxon>
        <taxon>Viridiplantae</taxon>
        <taxon>Streptophyta</taxon>
        <taxon>Embryophyta</taxon>
        <taxon>Tracheophyta</taxon>
        <taxon>Spermatophyta</taxon>
        <taxon>Magnoliopsida</taxon>
        <taxon>Liliopsida</taxon>
        <taxon>Poales</taxon>
        <taxon>Poaceae</taxon>
        <taxon>PACMAD clade</taxon>
        <taxon>Panicoideae</taxon>
        <taxon>Panicodae</taxon>
        <taxon>Paniceae</taxon>
        <taxon>Panicinae</taxon>
        <taxon>Panicum</taxon>
        <taxon>Panicum sect. Panicum</taxon>
    </lineage>
</organism>
<dbReference type="EMBL" id="PQIB02000014">
    <property type="protein sequence ID" value="RLM69153.1"/>
    <property type="molecule type" value="Genomic_DNA"/>
</dbReference>
<name>A0A3L6Q127_PANMI</name>
<dbReference type="Proteomes" id="UP000275267">
    <property type="component" value="Unassembled WGS sequence"/>
</dbReference>
<proteinExistence type="predicted"/>
<evidence type="ECO:0000313" key="2">
    <source>
        <dbReference type="Proteomes" id="UP000275267"/>
    </source>
</evidence>
<dbReference type="AlphaFoldDB" id="A0A3L6Q127"/>
<accession>A0A3L6Q127</accession>
<reference evidence="2" key="1">
    <citation type="journal article" date="2019" name="Nat. Commun.">
        <title>The genome of broomcorn millet.</title>
        <authorList>
            <person name="Zou C."/>
            <person name="Miki D."/>
            <person name="Li D."/>
            <person name="Tang Q."/>
            <person name="Xiao L."/>
            <person name="Rajput S."/>
            <person name="Deng P."/>
            <person name="Jia W."/>
            <person name="Huang R."/>
            <person name="Zhang M."/>
            <person name="Sun Y."/>
            <person name="Hu J."/>
            <person name="Fu X."/>
            <person name="Schnable P.S."/>
            <person name="Li F."/>
            <person name="Zhang H."/>
            <person name="Feng B."/>
            <person name="Zhu X."/>
            <person name="Liu R."/>
            <person name="Schnable J.C."/>
            <person name="Zhu J.-K."/>
            <person name="Zhang H."/>
        </authorList>
    </citation>
    <scope>NUCLEOTIDE SEQUENCE [LARGE SCALE GENOMIC DNA]</scope>
</reference>
<dbReference type="OrthoDB" id="1798at2759"/>
<comment type="caution">
    <text evidence="1">The sequence shown here is derived from an EMBL/GenBank/DDBJ whole genome shotgun (WGS) entry which is preliminary data.</text>
</comment>
<protein>
    <submittedName>
        <fullName evidence="1">Uncharacterized protein</fullName>
    </submittedName>
</protein>
<sequence>MTAAVPSTSASLLPVSAARPLARKHRRRERFRRGESAVLLTTKVGIISYLWDFSPVLSDVHAGGYGYDPPRWFGEEDLPMQ</sequence>
<gene>
    <name evidence="1" type="ORF">C2845_PM17G15250</name>
</gene>
<evidence type="ECO:0000313" key="1">
    <source>
        <dbReference type="EMBL" id="RLM69153.1"/>
    </source>
</evidence>
<keyword evidence="2" id="KW-1185">Reference proteome</keyword>